<protein>
    <submittedName>
        <fullName evidence="2">Uncharacterized protein</fullName>
    </submittedName>
</protein>
<feature type="region of interest" description="Disordered" evidence="1">
    <location>
        <begin position="1"/>
        <end position="46"/>
    </location>
</feature>
<dbReference type="Proteomes" id="UP000318186">
    <property type="component" value="Unassembled WGS sequence"/>
</dbReference>
<feature type="compositionally biased region" description="Low complexity" evidence="1">
    <location>
        <begin position="196"/>
        <end position="207"/>
    </location>
</feature>
<dbReference type="EMBL" id="VIWW01000001">
    <property type="protein sequence ID" value="TWG05889.1"/>
    <property type="molecule type" value="Genomic_DNA"/>
</dbReference>
<proteinExistence type="predicted"/>
<gene>
    <name evidence="2" type="ORF">FHX80_114371</name>
</gene>
<evidence type="ECO:0000256" key="1">
    <source>
        <dbReference type="SAM" id="MobiDB-lite"/>
    </source>
</evidence>
<evidence type="ECO:0000313" key="3">
    <source>
        <dbReference type="Proteomes" id="UP000318186"/>
    </source>
</evidence>
<sequence>MPPSGRDGGTSLCGTVTPGRRADARPRSRAGRRVPRRGRAWRGSAGAACRPGWLPAMTNGGRACWPARSNQQDHILRVASGRPRTPRAATASRRRPAMSVASADDTDSTPFSVIRAWNCCCSRAVPGGRPAMCQGPRGTEPVRTERTSRSAAGVSGCYARRCGRDRRRARQSYARRDRPGRGDRAPVSRIRRERYGSGLRRGSRSGSHWMRFTGGGQACERGVRLMDGHGSYRCDAHRSRAEEHFGRGPVLRS</sequence>
<feature type="compositionally biased region" description="Low complexity" evidence="1">
    <location>
        <begin position="80"/>
        <end position="91"/>
    </location>
</feature>
<organism evidence="2 3">
    <name type="scientific">Streptomyces brevispora</name>
    <dbReference type="NCBI Taxonomy" id="887462"/>
    <lineage>
        <taxon>Bacteria</taxon>
        <taxon>Bacillati</taxon>
        <taxon>Actinomycetota</taxon>
        <taxon>Actinomycetes</taxon>
        <taxon>Kitasatosporales</taxon>
        <taxon>Streptomycetaceae</taxon>
        <taxon>Streptomyces</taxon>
    </lineage>
</organism>
<comment type="caution">
    <text evidence="2">The sequence shown here is derived from an EMBL/GenBank/DDBJ whole genome shotgun (WGS) entry which is preliminary data.</text>
</comment>
<feature type="compositionally biased region" description="Basic and acidic residues" evidence="1">
    <location>
        <begin position="174"/>
        <end position="186"/>
    </location>
</feature>
<feature type="compositionally biased region" description="Basic residues" evidence="1">
    <location>
        <begin position="27"/>
        <end position="40"/>
    </location>
</feature>
<name>A0A561V2R1_9ACTN</name>
<feature type="region of interest" description="Disordered" evidence="1">
    <location>
        <begin position="168"/>
        <end position="207"/>
    </location>
</feature>
<reference evidence="2 3" key="1">
    <citation type="submission" date="2019-06" db="EMBL/GenBank/DDBJ databases">
        <title>Sequencing the genomes of 1000 actinobacteria strains.</title>
        <authorList>
            <person name="Klenk H.-P."/>
        </authorList>
    </citation>
    <scope>NUCLEOTIDE SEQUENCE [LARGE SCALE GENOMIC DNA]</scope>
    <source>
        <strain evidence="2 3">DSM 42059</strain>
    </source>
</reference>
<accession>A0A561V2R1</accession>
<evidence type="ECO:0000313" key="2">
    <source>
        <dbReference type="EMBL" id="TWG05889.1"/>
    </source>
</evidence>
<feature type="region of interest" description="Disordered" evidence="1">
    <location>
        <begin position="80"/>
        <end position="107"/>
    </location>
</feature>
<dbReference type="AlphaFoldDB" id="A0A561V2R1"/>